<dbReference type="InterPro" id="IPR003768">
    <property type="entry name" value="ScpA"/>
</dbReference>
<dbReference type="AlphaFoldDB" id="A0A381VTL3"/>
<dbReference type="PANTHER" id="PTHR33969:SF2">
    <property type="entry name" value="SEGREGATION AND CONDENSATION PROTEIN A"/>
    <property type="match status" value="1"/>
</dbReference>
<dbReference type="EMBL" id="UINC01009585">
    <property type="protein sequence ID" value="SVA42957.1"/>
    <property type="molecule type" value="Genomic_DNA"/>
</dbReference>
<sequence>MAEDMETKISEFQDDNEFAPSSDHRLVLDVDGFAGPIDVLLTLAREQKVDLTQISILELADQYLAWVAKLRQANLELAADYLVMAAWLAYLKSLLLLPTSTDDEEPTGEEMAAALQFQLLRLESMQQAGEKLLGRDQLGQDFFPRGNPEKFGYNLNSAFEASIYDLLKAYGEHTHRSNVRILRVELSDLYSSDDGLKWLTKMLGSMPDWTSLLQFLPAEIKGDLVSRSMVASALSAALQLTKQGELKIRQTETFGTVYVRAAQNASEFGRDKSIHSVEIK</sequence>
<gene>
    <name evidence="1" type="ORF">METZ01_LOCUS95811</name>
</gene>
<evidence type="ECO:0000313" key="1">
    <source>
        <dbReference type="EMBL" id="SVA42957.1"/>
    </source>
</evidence>
<reference evidence="1" key="1">
    <citation type="submission" date="2018-05" db="EMBL/GenBank/DDBJ databases">
        <authorList>
            <person name="Lanie J.A."/>
            <person name="Ng W.-L."/>
            <person name="Kazmierczak K.M."/>
            <person name="Andrzejewski T.M."/>
            <person name="Davidsen T.M."/>
            <person name="Wayne K.J."/>
            <person name="Tettelin H."/>
            <person name="Glass J.I."/>
            <person name="Rusch D."/>
            <person name="Podicherti R."/>
            <person name="Tsui H.-C.T."/>
            <person name="Winkler M.E."/>
        </authorList>
    </citation>
    <scope>NUCLEOTIDE SEQUENCE</scope>
</reference>
<name>A0A381VTL3_9ZZZZ</name>
<dbReference type="PANTHER" id="PTHR33969">
    <property type="entry name" value="SEGREGATION AND CONDENSATION PROTEIN A"/>
    <property type="match status" value="1"/>
</dbReference>
<proteinExistence type="predicted"/>
<dbReference type="Pfam" id="PF02616">
    <property type="entry name" value="SMC_ScpA"/>
    <property type="match status" value="1"/>
</dbReference>
<accession>A0A381VTL3</accession>
<protein>
    <recommendedName>
        <fullName evidence="2">Segregation/condensation protein A</fullName>
    </recommendedName>
</protein>
<evidence type="ECO:0008006" key="2">
    <source>
        <dbReference type="Google" id="ProtNLM"/>
    </source>
</evidence>
<dbReference type="Gene3D" id="6.10.250.2410">
    <property type="match status" value="1"/>
</dbReference>
<organism evidence="1">
    <name type="scientific">marine metagenome</name>
    <dbReference type="NCBI Taxonomy" id="408172"/>
    <lineage>
        <taxon>unclassified sequences</taxon>
        <taxon>metagenomes</taxon>
        <taxon>ecological metagenomes</taxon>
    </lineage>
</organism>